<reference evidence="1 2" key="1">
    <citation type="submission" date="2021-06" db="EMBL/GenBank/DDBJ databases">
        <authorList>
            <person name="Sun Q."/>
            <person name="Li D."/>
        </authorList>
    </citation>
    <scope>NUCLEOTIDE SEQUENCE [LARGE SCALE GENOMIC DNA]</scope>
    <source>
        <strain evidence="1 2">MSJd-7</strain>
    </source>
</reference>
<evidence type="ECO:0000313" key="1">
    <source>
        <dbReference type="EMBL" id="MBU5489111.1"/>
    </source>
</evidence>
<keyword evidence="2" id="KW-1185">Reference proteome</keyword>
<gene>
    <name evidence="1" type="ORF">KQI75_00470</name>
</gene>
<organism evidence="1 2">
    <name type="scientific">Butyricicoccus intestinisimiae</name>
    <dbReference type="NCBI Taxonomy" id="2841509"/>
    <lineage>
        <taxon>Bacteria</taxon>
        <taxon>Bacillati</taxon>
        <taxon>Bacillota</taxon>
        <taxon>Clostridia</taxon>
        <taxon>Eubacteriales</taxon>
        <taxon>Butyricicoccaceae</taxon>
        <taxon>Butyricicoccus</taxon>
    </lineage>
</organism>
<comment type="caution">
    <text evidence="1">The sequence shown here is derived from an EMBL/GenBank/DDBJ whole genome shotgun (WGS) entry which is preliminary data.</text>
</comment>
<evidence type="ECO:0000313" key="2">
    <source>
        <dbReference type="Proteomes" id="UP000783588"/>
    </source>
</evidence>
<sequence>MTAAIEAINAPDTGKLYTAFDVIKLVQAAVSDAVCGMGAEESAVTAYEIEREIIAKLVQEDANDD</sequence>
<protein>
    <submittedName>
        <fullName evidence="1">Uncharacterized protein</fullName>
    </submittedName>
</protein>
<proteinExistence type="predicted"/>
<name>A0ABS6EN44_9FIRM</name>
<accession>A0ABS6EN44</accession>
<dbReference type="EMBL" id="JAHLQI010000001">
    <property type="protein sequence ID" value="MBU5489111.1"/>
    <property type="molecule type" value="Genomic_DNA"/>
</dbReference>
<dbReference type="Proteomes" id="UP000783588">
    <property type="component" value="Unassembled WGS sequence"/>
</dbReference>
<dbReference type="RefSeq" id="WP_216468726.1">
    <property type="nucleotide sequence ID" value="NZ_JAHLQI010000001.1"/>
</dbReference>